<dbReference type="AlphaFoldDB" id="A2F4V3"/>
<evidence type="ECO:0000313" key="1">
    <source>
        <dbReference type="EMBL" id="EAY00061.1"/>
    </source>
</evidence>
<organism evidence="1 2">
    <name type="scientific">Trichomonas vaginalis (strain ATCC PRA-98 / G3)</name>
    <dbReference type="NCBI Taxonomy" id="412133"/>
    <lineage>
        <taxon>Eukaryota</taxon>
        <taxon>Metamonada</taxon>
        <taxon>Parabasalia</taxon>
        <taxon>Trichomonadida</taxon>
        <taxon>Trichomonadidae</taxon>
        <taxon>Trichomonas</taxon>
    </lineage>
</organism>
<protein>
    <submittedName>
        <fullName evidence="1">Uncharacterized protein</fullName>
    </submittedName>
</protein>
<dbReference type="Proteomes" id="UP000001542">
    <property type="component" value="Unassembled WGS sequence"/>
</dbReference>
<accession>A2F4V3</accession>
<dbReference type="InParanoid" id="A2F4V3"/>
<dbReference type="EMBL" id="DS113615">
    <property type="protein sequence ID" value="EAY00061.1"/>
    <property type="molecule type" value="Genomic_DNA"/>
</dbReference>
<dbReference type="VEuPathDB" id="TrichDB:TVAG_196210"/>
<proteinExistence type="predicted"/>
<name>A2F4V3_TRIV3</name>
<dbReference type="VEuPathDB" id="TrichDB:TVAGG3_0088520"/>
<keyword evidence="2" id="KW-1185">Reference proteome</keyword>
<dbReference type="OrthoDB" id="10411872at2759"/>
<gene>
    <name evidence="1" type="ORF">TVAG_196210</name>
</gene>
<reference evidence="1" key="2">
    <citation type="journal article" date="2007" name="Science">
        <title>Draft genome sequence of the sexually transmitted pathogen Trichomonas vaginalis.</title>
        <authorList>
            <person name="Carlton J.M."/>
            <person name="Hirt R.P."/>
            <person name="Silva J.C."/>
            <person name="Delcher A.L."/>
            <person name="Schatz M."/>
            <person name="Zhao Q."/>
            <person name="Wortman J.R."/>
            <person name="Bidwell S.L."/>
            <person name="Alsmark U.C.M."/>
            <person name="Besteiro S."/>
            <person name="Sicheritz-Ponten T."/>
            <person name="Noel C.J."/>
            <person name="Dacks J.B."/>
            <person name="Foster P.G."/>
            <person name="Simillion C."/>
            <person name="Van de Peer Y."/>
            <person name="Miranda-Saavedra D."/>
            <person name="Barton G.J."/>
            <person name="Westrop G.D."/>
            <person name="Mueller S."/>
            <person name="Dessi D."/>
            <person name="Fiori P.L."/>
            <person name="Ren Q."/>
            <person name="Paulsen I."/>
            <person name="Zhang H."/>
            <person name="Bastida-Corcuera F.D."/>
            <person name="Simoes-Barbosa A."/>
            <person name="Brown M.T."/>
            <person name="Hayes R.D."/>
            <person name="Mukherjee M."/>
            <person name="Okumura C.Y."/>
            <person name="Schneider R."/>
            <person name="Smith A.J."/>
            <person name="Vanacova S."/>
            <person name="Villalvazo M."/>
            <person name="Haas B.J."/>
            <person name="Pertea M."/>
            <person name="Feldblyum T.V."/>
            <person name="Utterback T.R."/>
            <person name="Shu C.L."/>
            <person name="Osoegawa K."/>
            <person name="de Jong P.J."/>
            <person name="Hrdy I."/>
            <person name="Horvathova L."/>
            <person name="Zubacova Z."/>
            <person name="Dolezal P."/>
            <person name="Malik S.B."/>
            <person name="Logsdon J.M. Jr."/>
            <person name="Henze K."/>
            <person name="Gupta A."/>
            <person name="Wang C.C."/>
            <person name="Dunne R.L."/>
            <person name="Upcroft J.A."/>
            <person name="Upcroft P."/>
            <person name="White O."/>
            <person name="Salzberg S.L."/>
            <person name="Tang P."/>
            <person name="Chiu C.-H."/>
            <person name="Lee Y.-S."/>
            <person name="Embley T.M."/>
            <person name="Coombs G.H."/>
            <person name="Mottram J.C."/>
            <person name="Tachezy J."/>
            <person name="Fraser-Liggett C.M."/>
            <person name="Johnson P.J."/>
        </authorList>
    </citation>
    <scope>NUCLEOTIDE SEQUENCE [LARGE SCALE GENOMIC DNA]</scope>
    <source>
        <strain evidence="1">G3</strain>
    </source>
</reference>
<evidence type="ECO:0000313" key="2">
    <source>
        <dbReference type="Proteomes" id="UP000001542"/>
    </source>
</evidence>
<dbReference type="KEGG" id="tva:4757879"/>
<dbReference type="RefSeq" id="XP_001312990.1">
    <property type="nucleotide sequence ID" value="XM_001312989.1"/>
</dbReference>
<reference evidence="1" key="1">
    <citation type="submission" date="2006-10" db="EMBL/GenBank/DDBJ databases">
        <authorList>
            <person name="Amadeo P."/>
            <person name="Zhao Q."/>
            <person name="Wortman J."/>
            <person name="Fraser-Liggett C."/>
            <person name="Carlton J."/>
        </authorList>
    </citation>
    <scope>NUCLEOTIDE SEQUENCE</scope>
    <source>
        <strain evidence="1">G3</strain>
    </source>
</reference>
<sequence length="211" mass="23770">MDKNTLRANKQRAQIQDQLRAALRGTVGVDEPVQHPFITAYQTLERELEFIAPFQSSNMFASVKDVYDASIALKEKAANWFYDDKVTPEGEQNLALLQFHGNILKIHRVLLSRTVEGTSLIQPAPATLQKQVEKTYEALNQLNAVMTQVSQIPKAPATRTIKQKSARPIVARKVEEQEDPLDLPLRISPFITEGSKKSTVVMDGVTWPRYV</sequence>